<evidence type="ECO:0000256" key="1">
    <source>
        <dbReference type="SAM" id="Phobius"/>
    </source>
</evidence>
<feature type="transmembrane region" description="Helical" evidence="1">
    <location>
        <begin position="175"/>
        <end position="198"/>
    </location>
</feature>
<feature type="transmembrane region" description="Helical" evidence="1">
    <location>
        <begin position="56"/>
        <end position="77"/>
    </location>
</feature>
<evidence type="ECO:0000313" key="3">
    <source>
        <dbReference type="Proteomes" id="UP000016930"/>
    </source>
</evidence>
<accession>M2R8F9</accession>
<gene>
    <name evidence="2" type="ORF">CERSUDRAFT_124979</name>
</gene>
<protein>
    <submittedName>
        <fullName evidence="2">Uncharacterized protein</fullName>
    </submittedName>
</protein>
<dbReference type="OrthoDB" id="2796825at2759"/>
<feature type="transmembrane region" description="Helical" evidence="1">
    <location>
        <begin position="134"/>
        <end position="155"/>
    </location>
</feature>
<dbReference type="AlphaFoldDB" id="M2R8F9"/>
<dbReference type="Proteomes" id="UP000016930">
    <property type="component" value="Unassembled WGS sequence"/>
</dbReference>
<organism evidence="2 3">
    <name type="scientific">Ceriporiopsis subvermispora (strain B)</name>
    <name type="common">White-rot fungus</name>
    <name type="synonym">Gelatoporia subvermispora</name>
    <dbReference type="NCBI Taxonomy" id="914234"/>
    <lineage>
        <taxon>Eukaryota</taxon>
        <taxon>Fungi</taxon>
        <taxon>Dikarya</taxon>
        <taxon>Basidiomycota</taxon>
        <taxon>Agaricomycotina</taxon>
        <taxon>Agaricomycetes</taxon>
        <taxon>Polyporales</taxon>
        <taxon>Gelatoporiaceae</taxon>
        <taxon>Gelatoporia</taxon>
    </lineage>
</organism>
<dbReference type="EMBL" id="KB445801">
    <property type="protein sequence ID" value="EMD34971.1"/>
    <property type="molecule type" value="Genomic_DNA"/>
</dbReference>
<feature type="transmembrane region" description="Helical" evidence="1">
    <location>
        <begin position="218"/>
        <end position="243"/>
    </location>
</feature>
<sequence length="327" mass="36301">MNSSWATQDPPGLLWFEQTDNAAVYIGGIAYGIHIAVFFMCTHYMIQEGRRSNLKWFAFISVLFASGTINICMNMHYAELAWIDERDYPGGPLAFLLQQESLTTATVGNSASIIATFLAQGLLIIRVHIVWRKWYILVIPVCMWLASAAMSALFTTQAALPNSSIWANGTRNFAVPFWSLSMSLNILLTILLAIKLLYMRRIIVATIGPQHGKMYTDITAMIIECALPYALVSLVFIVLYGIGNTAETLFLPLLAQVECITPMLVLLRVARGRAWSHDTISQANLSSVRFNNMDVSETIGEIQTVGVSDHFPKTASNPTLRNIDSNV</sequence>
<dbReference type="HOGENOM" id="CLU_044614_0_2_1"/>
<name>M2R8F9_CERS8</name>
<proteinExistence type="predicted"/>
<keyword evidence="1" id="KW-0472">Membrane</keyword>
<dbReference type="STRING" id="914234.M2R8F9"/>
<feature type="transmembrane region" description="Helical" evidence="1">
    <location>
        <begin position="22"/>
        <end position="44"/>
    </location>
</feature>
<reference evidence="2 3" key="1">
    <citation type="journal article" date="2012" name="Proc. Natl. Acad. Sci. U.S.A.">
        <title>Comparative genomics of Ceriporiopsis subvermispora and Phanerochaete chrysosporium provide insight into selective ligninolysis.</title>
        <authorList>
            <person name="Fernandez-Fueyo E."/>
            <person name="Ruiz-Duenas F.J."/>
            <person name="Ferreira P."/>
            <person name="Floudas D."/>
            <person name="Hibbett D.S."/>
            <person name="Canessa P."/>
            <person name="Larrondo L.F."/>
            <person name="James T.Y."/>
            <person name="Seelenfreund D."/>
            <person name="Lobos S."/>
            <person name="Polanco R."/>
            <person name="Tello M."/>
            <person name="Honda Y."/>
            <person name="Watanabe T."/>
            <person name="Watanabe T."/>
            <person name="Ryu J.S."/>
            <person name="Kubicek C.P."/>
            <person name="Schmoll M."/>
            <person name="Gaskell J."/>
            <person name="Hammel K.E."/>
            <person name="St John F.J."/>
            <person name="Vanden Wymelenberg A."/>
            <person name="Sabat G."/>
            <person name="Splinter BonDurant S."/>
            <person name="Syed K."/>
            <person name="Yadav J.S."/>
            <person name="Doddapaneni H."/>
            <person name="Subramanian V."/>
            <person name="Lavin J.L."/>
            <person name="Oguiza J.A."/>
            <person name="Perez G."/>
            <person name="Pisabarro A.G."/>
            <person name="Ramirez L."/>
            <person name="Santoyo F."/>
            <person name="Master E."/>
            <person name="Coutinho P.M."/>
            <person name="Henrissat B."/>
            <person name="Lombard V."/>
            <person name="Magnuson J.K."/>
            <person name="Kuees U."/>
            <person name="Hori C."/>
            <person name="Igarashi K."/>
            <person name="Samejima M."/>
            <person name="Held B.W."/>
            <person name="Barry K.W."/>
            <person name="LaButti K.M."/>
            <person name="Lapidus A."/>
            <person name="Lindquist E.A."/>
            <person name="Lucas S.M."/>
            <person name="Riley R."/>
            <person name="Salamov A.A."/>
            <person name="Hoffmeister D."/>
            <person name="Schwenk D."/>
            <person name="Hadar Y."/>
            <person name="Yarden O."/>
            <person name="de Vries R.P."/>
            <person name="Wiebenga A."/>
            <person name="Stenlid J."/>
            <person name="Eastwood D."/>
            <person name="Grigoriev I.V."/>
            <person name="Berka R.M."/>
            <person name="Blanchette R.A."/>
            <person name="Kersten P."/>
            <person name="Martinez A.T."/>
            <person name="Vicuna R."/>
            <person name="Cullen D."/>
        </authorList>
    </citation>
    <scope>NUCLEOTIDE SEQUENCE [LARGE SCALE GENOMIC DNA]</scope>
    <source>
        <strain evidence="2 3">B</strain>
    </source>
</reference>
<keyword evidence="1" id="KW-1133">Transmembrane helix</keyword>
<keyword evidence="1" id="KW-0812">Transmembrane</keyword>
<keyword evidence="3" id="KW-1185">Reference proteome</keyword>
<evidence type="ECO:0000313" key="2">
    <source>
        <dbReference type="EMBL" id="EMD34971.1"/>
    </source>
</evidence>
<feature type="transmembrane region" description="Helical" evidence="1">
    <location>
        <begin position="107"/>
        <end position="127"/>
    </location>
</feature>
<feature type="transmembrane region" description="Helical" evidence="1">
    <location>
        <begin position="249"/>
        <end position="267"/>
    </location>
</feature>